<accession>A0A495R786</accession>
<dbReference type="InterPro" id="IPR056231">
    <property type="entry name" value="VNG_1110C-like"/>
</dbReference>
<dbReference type="Proteomes" id="UP000268233">
    <property type="component" value="Unassembled WGS sequence"/>
</dbReference>
<gene>
    <name evidence="1" type="ORF">BDK61_2421</name>
</gene>
<sequence>MSIMGAASRFRDSTQILLPVGALDGIREELEQRFTVSVHQEGEQIRIIGSPVEIKDASDFLARNGVTFA</sequence>
<dbReference type="AlphaFoldDB" id="A0A495R786"/>
<reference evidence="1 2" key="1">
    <citation type="submission" date="2018-10" db="EMBL/GenBank/DDBJ databases">
        <title>Genomic Encyclopedia of Archaeal and Bacterial Type Strains, Phase II (KMG-II): from individual species to whole genera.</title>
        <authorList>
            <person name="Goeker M."/>
        </authorList>
    </citation>
    <scope>NUCLEOTIDE SEQUENCE [LARGE SCALE GENOMIC DNA]</scope>
    <source>
        <strain evidence="1 2">DSM 11927</strain>
    </source>
</reference>
<keyword evidence="2" id="KW-1185">Reference proteome</keyword>
<dbReference type="Pfam" id="PF24397">
    <property type="entry name" value="VNG_1110C"/>
    <property type="match status" value="1"/>
</dbReference>
<comment type="caution">
    <text evidence="1">The sequence shown here is derived from an EMBL/GenBank/DDBJ whole genome shotgun (WGS) entry which is preliminary data.</text>
</comment>
<dbReference type="EMBL" id="RBWW01000001">
    <property type="protein sequence ID" value="RKS83090.1"/>
    <property type="molecule type" value="Genomic_DNA"/>
</dbReference>
<organism evidence="1 2">
    <name type="scientific">Haloarcula quadrata</name>
    <dbReference type="NCBI Taxonomy" id="182779"/>
    <lineage>
        <taxon>Archaea</taxon>
        <taxon>Methanobacteriati</taxon>
        <taxon>Methanobacteriota</taxon>
        <taxon>Stenosarchaea group</taxon>
        <taxon>Halobacteria</taxon>
        <taxon>Halobacteriales</taxon>
        <taxon>Haloarculaceae</taxon>
        <taxon>Haloarcula</taxon>
    </lineage>
</organism>
<protein>
    <submittedName>
        <fullName evidence="1">Uncharacterized protein</fullName>
    </submittedName>
</protein>
<name>A0A495R786_9EURY</name>
<evidence type="ECO:0000313" key="1">
    <source>
        <dbReference type="EMBL" id="RKS83090.1"/>
    </source>
</evidence>
<proteinExistence type="predicted"/>
<evidence type="ECO:0000313" key="2">
    <source>
        <dbReference type="Proteomes" id="UP000268233"/>
    </source>
</evidence>